<dbReference type="GO" id="GO:0032259">
    <property type="term" value="P:methylation"/>
    <property type="evidence" value="ECO:0007669"/>
    <property type="project" value="UniProtKB-KW"/>
</dbReference>
<feature type="domain" description="HTH araC/xylS-type" evidence="12">
    <location>
        <begin position="107"/>
        <end position="181"/>
    </location>
</feature>
<evidence type="ECO:0000256" key="1">
    <source>
        <dbReference type="ARBA" id="ARBA00001286"/>
    </source>
</evidence>
<feature type="binding site" evidence="11">
    <location>
        <position position="41"/>
    </location>
    <ligand>
        <name>Zn(2+)</name>
        <dbReference type="ChEBI" id="CHEBI:29105"/>
    </ligand>
</feature>
<keyword evidence="7" id="KW-0010">Activator</keyword>
<evidence type="ECO:0000256" key="6">
    <source>
        <dbReference type="ARBA" id="ARBA00022763"/>
    </source>
</evidence>
<dbReference type="EMBL" id="FBSY01000013">
    <property type="protein sequence ID" value="CUW13703.1"/>
    <property type="molecule type" value="Genomic_DNA"/>
</dbReference>
<dbReference type="InterPro" id="IPR035451">
    <property type="entry name" value="Ada-like_dom_sf"/>
</dbReference>
<comment type="catalytic activity">
    <reaction evidence="1">
        <text>a 4-O-methyl-thymidine in DNA + L-cysteinyl-[protein] = a thymidine in DNA + S-methyl-L-cysteinyl-[protein]</text>
        <dbReference type="Rhea" id="RHEA:53428"/>
        <dbReference type="Rhea" id="RHEA-COMP:10131"/>
        <dbReference type="Rhea" id="RHEA-COMP:10132"/>
        <dbReference type="Rhea" id="RHEA-COMP:13555"/>
        <dbReference type="Rhea" id="RHEA-COMP:13556"/>
        <dbReference type="ChEBI" id="CHEBI:29950"/>
        <dbReference type="ChEBI" id="CHEBI:82612"/>
        <dbReference type="ChEBI" id="CHEBI:137386"/>
        <dbReference type="ChEBI" id="CHEBI:137387"/>
        <dbReference type="EC" id="2.1.1.63"/>
    </reaction>
</comment>
<keyword evidence="4 13" id="KW-0489">Methyltransferase</keyword>
<keyword evidence="15" id="KW-1185">Reference proteome</keyword>
<feature type="active site" description="Nucleophile; methyl group acceptor from either O6-methylguanine or O4-methylthymine" evidence="10">
    <location>
        <position position="317"/>
    </location>
</feature>
<feature type="binding site" evidence="11">
    <location>
        <position position="68"/>
    </location>
    <ligand>
        <name>Zn(2+)</name>
        <dbReference type="ChEBI" id="CHEBI:29105"/>
    </ligand>
</feature>
<dbReference type="InterPro" id="IPR036217">
    <property type="entry name" value="MethylDNA_cys_MeTrfase_DNAb"/>
</dbReference>
<sequence length="347" mass="39418">MIKSENQKQIYYNALIKKDTEFDGVFFAGIKTTGIFCHPSCTARKPKFENCEFYQSAEEALLRGYRPCKVCHPLSYPQELPTEVKLLVEAIEQNPEKKWKDYDFKLLGIHSASARRMFKKIYGMTFVQYARSRRIGIAFKAIQQGSKVIDQQVSAGFESASGFNDAFTKIMGNPSTRMTVKLLNTNFIETPIGRMISITDDEFLYLLEFENRRGLETEISKLRNKQNARLIYGATKISELTAYQINLYFDKKLKKFNVPLYLDGSLFQKKVWNILLTSKAGDKLTYKEIATILGDRNKSQAVGNANGANKIAIIIPCHRVINSNGQLGGYGGGVERKKYLLNLESSK</sequence>
<dbReference type="InterPro" id="IPR018060">
    <property type="entry name" value="HTH_AraC"/>
</dbReference>
<evidence type="ECO:0000256" key="8">
    <source>
        <dbReference type="ARBA" id="ARBA00023204"/>
    </source>
</evidence>
<evidence type="ECO:0000256" key="11">
    <source>
        <dbReference type="PIRSR" id="PIRSR000409-3"/>
    </source>
</evidence>
<dbReference type="GO" id="GO:0003908">
    <property type="term" value="F:methylated-DNA-[protein]-cysteine S-methyltransferase activity"/>
    <property type="evidence" value="ECO:0007669"/>
    <property type="project" value="UniProtKB-EC"/>
</dbReference>
<dbReference type="OMA" id="RFAIGQC"/>
<dbReference type="GO" id="GO:0003700">
    <property type="term" value="F:DNA-binding transcription factor activity"/>
    <property type="evidence" value="ECO:0007669"/>
    <property type="project" value="InterPro"/>
</dbReference>
<reference evidence="14" key="2">
    <citation type="submission" date="2021-05" db="EMBL/GenBank/DDBJ databases">
        <title>Pangenome of Leuconostoc gelidum warrants species status for Leuconostoc gelidum subsp. gasicomitatum.</title>
        <authorList>
            <person name="Johansson P."/>
            <person name="Sade E."/>
            <person name="Hultman J."/>
            <person name="Auvinen P."/>
            <person name="Bjorkroth J."/>
        </authorList>
    </citation>
    <scope>NUCLEOTIDE SEQUENCE</scope>
    <source>
        <strain evidence="14">A.21.4</strain>
    </source>
</reference>
<dbReference type="Gene3D" id="1.10.10.60">
    <property type="entry name" value="Homeodomain-like"/>
    <property type="match status" value="1"/>
</dbReference>
<evidence type="ECO:0000256" key="3">
    <source>
        <dbReference type="ARBA" id="ARBA00011918"/>
    </source>
</evidence>
<dbReference type="InterPro" id="IPR004026">
    <property type="entry name" value="Ada_DNA_repair_Zn-bd"/>
</dbReference>
<proteinExistence type="inferred from homology"/>
<comment type="catalytic activity">
    <reaction evidence="9">
        <text>a 6-O-methyl-2'-deoxyguanosine in DNA + L-cysteinyl-[protein] = S-methyl-L-cysteinyl-[protein] + a 2'-deoxyguanosine in DNA</text>
        <dbReference type="Rhea" id="RHEA:24000"/>
        <dbReference type="Rhea" id="RHEA-COMP:10131"/>
        <dbReference type="Rhea" id="RHEA-COMP:10132"/>
        <dbReference type="Rhea" id="RHEA-COMP:11367"/>
        <dbReference type="Rhea" id="RHEA-COMP:11368"/>
        <dbReference type="ChEBI" id="CHEBI:29950"/>
        <dbReference type="ChEBI" id="CHEBI:82612"/>
        <dbReference type="ChEBI" id="CHEBI:85445"/>
        <dbReference type="ChEBI" id="CHEBI:85448"/>
        <dbReference type="EC" id="2.1.1.63"/>
    </reaction>
</comment>
<dbReference type="Pfam" id="PF02805">
    <property type="entry name" value="Ada_Zn_binding"/>
    <property type="match status" value="1"/>
</dbReference>
<dbReference type="PROSITE" id="PS01124">
    <property type="entry name" value="HTH_ARAC_FAMILY_2"/>
    <property type="match status" value="1"/>
</dbReference>
<comment type="caution">
    <text evidence="14">The sequence shown here is derived from an EMBL/GenBank/DDBJ whole genome shotgun (WGS) entry which is preliminary data.</text>
</comment>
<dbReference type="SMART" id="SM00342">
    <property type="entry name" value="HTH_ARAC"/>
    <property type="match status" value="1"/>
</dbReference>
<name>A0A9Q3XVV0_9LACO</name>
<comment type="cofactor">
    <cofactor evidence="11">
        <name>Zn(2+)</name>
        <dbReference type="ChEBI" id="CHEBI:29105"/>
    </cofactor>
    <text evidence="11">Binds 1 zinc ion per subunit.</text>
</comment>
<dbReference type="CDD" id="cd06445">
    <property type="entry name" value="ATase"/>
    <property type="match status" value="1"/>
</dbReference>
<evidence type="ECO:0000256" key="5">
    <source>
        <dbReference type="ARBA" id="ARBA00022679"/>
    </source>
</evidence>
<evidence type="ECO:0000313" key="13">
    <source>
        <dbReference type="EMBL" id="CUW13703.1"/>
    </source>
</evidence>
<dbReference type="InterPro" id="IPR036631">
    <property type="entry name" value="MGMT_N_sf"/>
</dbReference>
<dbReference type="GO" id="GO:0006281">
    <property type="term" value="P:DNA repair"/>
    <property type="evidence" value="ECO:0007669"/>
    <property type="project" value="UniProtKB-KW"/>
</dbReference>
<evidence type="ECO:0000313" key="14">
    <source>
        <dbReference type="EMBL" id="MBZ5962957.1"/>
    </source>
</evidence>
<evidence type="ECO:0000313" key="15">
    <source>
        <dbReference type="Proteomes" id="UP000199271"/>
    </source>
</evidence>
<dbReference type="FunFam" id="1.10.10.10:FF:000214">
    <property type="entry name" value="Methylated-DNA--protein-cysteine methyltransferase"/>
    <property type="match status" value="1"/>
</dbReference>
<feature type="binding site" evidence="11">
    <location>
        <position position="37"/>
    </location>
    <ligand>
        <name>Zn(2+)</name>
        <dbReference type="ChEBI" id="CHEBI:29105"/>
    </ligand>
</feature>
<evidence type="ECO:0000259" key="12">
    <source>
        <dbReference type="PROSITE" id="PS01124"/>
    </source>
</evidence>
<reference evidence="13 15" key="1">
    <citation type="submission" date="2015-12" db="EMBL/GenBank/DDBJ databases">
        <authorList>
            <person name="Andreevskaya M."/>
        </authorList>
    </citation>
    <scope>NUCLEOTIDE SEQUENCE [LARGE SCALE GENOMIC DNA]</scope>
    <source>
        <strain evidence="13 15">C122c</strain>
    </source>
</reference>
<dbReference type="PANTHER" id="PTHR10815:SF5">
    <property type="entry name" value="METHYLATED-DNA--PROTEIN-CYSTEINE METHYLTRANSFERASE"/>
    <property type="match status" value="1"/>
</dbReference>
<keyword evidence="8" id="KW-0234">DNA repair</keyword>
<dbReference type="Pfam" id="PF12833">
    <property type="entry name" value="HTH_18"/>
    <property type="match status" value="1"/>
</dbReference>
<protein>
    <recommendedName>
        <fullName evidence="3">methylated-DNA--[protein]-cysteine S-methyltransferase</fullName>
        <ecNumber evidence="3">2.1.1.63</ecNumber>
    </recommendedName>
</protein>
<dbReference type="RefSeq" id="WP_013231611.1">
    <property type="nucleotide sequence ID" value="NZ_BPKT01000001.1"/>
</dbReference>
<evidence type="ECO:0000256" key="9">
    <source>
        <dbReference type="ARBA" id="ARBA00049348"/>
    </source>
</evidence>
<evidence type="ECO:0000313" key="16">
    <source>
        <dbReference type="Proteomes" id="UP000752647"/>
    </source>
</evidence>
<evidence type="ECO:0000256" key="4">
    <source>
        <dbReference type="ARBA" id="ARBA00022603"/>
    </source>
</evidence>
<feature type="binding site" evidence="11">
    <location>
        <position position="71"/>
    </location>
    <ligand>
        <name>Zn(2+)</name>
        <dbReference type="ChEBI" id="CHEBI:29105"/>
    </ligand>
</feature>
<dbReference type="InterPro" id="IPR001497">
    <property type="entry name" value="MethylDNA_cys_MeTrfase_AS"/>
</dbReference>
<dbReference type="Gene3D" id="3.40.10.10">
    <property type="entry name" value="DNA Methylphosphotriester Repair Domain"/>
    <property type="match status" value="1"/>
</dbReference>
<keyword evidence="5 13" id="KW-0808">Transferase</keyword>
<dbReference type="PROSITE" id="PS00374">
    <property type="entry name" value="MGMT"/>
    <property type="match status" value="1"/>
</dbReference>
<dbReference type="Pfam" id="PF01035">
    <property type="entry name" value="DNA_binding_1"/>
    <property type="match status" value="1"/>
</dbReference>
<evidence type="ECO:0000256" key="7">
    <source>
        <dbReference type="ARBA" id="ARBA00023159"/>
    </source>
</evidence>
<dbReference type="PIRSF" id="PIRSF000409">
    <property type="entry name" value="Ada"/>
    <property type="match status" value="1"/>
</dbReference>
<dbReference type="EMBL" id="JAHBFI010000018">
    <property type="protein sequence ID" value="MBZ5962957.1"/>
    <property type="molecule type" value="Genomic_DNA"/>
</dbReference>
<feature type="active site" description="Nucleophile; methyl group acceptor from methylphosphotriester" evidence="10">
    <location>
        <position position="37"/>
    </location>
</feature>
<dbReference type="Gene3D" id="3.30.160.70">
    <property type="entry name" value="Methylated DNA-protein cysteine methyltransferase domain"/>
    <property type="match status" value="1"/>
</dbReference>
<dbReference type="Proteomes" id="UP000752647">
    <property type="component" value="Unassembled WGS sequence"/>
</dbReference>
<dbReference type="InterPro" id="IPR036388">
    <property type="entry name" value="WH-like_DNA-bd_sf"/>
</dbReference>
<dbReference type="GO" id="GO:0043565">
    <property type="term" value="F:sequence-specific DNA binding"/>
    <property type="evidence" value="ECO:0007669"/>
    <property type="project" value="InterPro"/>
</dbReference>
<dbReference type="GeneID" id="61037689"/>
<dbReference type="Gene3D" id="1.10.10.10">
    <property type="entry name" value="Winged helix-like DNA-binding domain superfamily/Winged helix DNA-binding domain"/>
    <property type="match status" value="1"/>
</dbReference>
<dbReference type="EC" id="2.1.1.63" evidence="3"/>
<dbReference type="InterPro" id="IPR014048">
    <property type="entry name" value="MethylDNA_cys_MeTrfase_DNA-bd"/>
</dbReference>
<dbReference type="SUPFAM" id="SSF53155">
    <property type="entry name" value="Methylated DNA-protein cysteine methyltransferase domain"/>
    <property type="match status" value="1"/>
</dbReference>
<dbReference type="PANTHER" id="PTHR10815">
    <property type="entry name" value="METHYLATED-DNA--PROTEIN-CYSTEINE METHYLTRANSFERASE"/>
    <property type="match status" value="1"/>
</dbReference>
<keyword evidence="11" id="KW-0862">Zinc</keyword>
<evidence type="ECO:0000256" key="2">
    <source>
        <dbReference type="ARBA" id="ARBA00008711"/>
    </source>
</evidence>
<dbReference type="GO" id="GO:0008270">
    <property type="term" value="F:zinc ion binding"/>
    <property type="evidence" value="ECO:0007669"/>
    <property type="project" value="InterPro"/>
</dbReference>
<comment type="similarity">
    <text evidence="2">Belongs to the MGMT family.</text>
</comment>
<evidence type="ECO:0000256" key="10">
    <source>
        <dbReference type="PIRSR" id="PIRSR000409-1"/>
    </source>
</evidence>
<dbReference type="AlphaFoldDB" id="A0A9Q3XVV0"/>
<dbReference type="SUPFAM" id="SSF46767">
    <property type="entry name" value="Methylated DNA-protein cysteine methyltransferase, C-terminal domain"/>
    <property type="match status" value="1"/>
</dbReference>
<dbReference type="SUPFAM" id="SSF57884">
    <property type="entry name" value="Ada DNA repair protein, N-terminal domain (N-Ada 10)"/>
    <property type="match status" value="1"/>
</dbReference>
<gene>
    <name evidence="13" type="ORF">C122C_0704</name>
    <name evidence="14" type="ORF">KIJ12_07375</name>
</gene>
<accession>A0A9Q3XVV0</accession>
<organism evidence="14 16">
    <name type="scientific">Leuconostoc gasicomitatum</name>
    <dbReference type="NCBI Taxonomy" id="115778"/>
    <lineage>
        <taxon>Bacteria</taxon>
        <taxon>Bacillati</taxon>
        <taxon>Bacillota</taxon>
        <taxon>Bacilli</taxon>
        <taxon>Lactobacillales</taxon>
        <taxon>Lactobacillaceae</taxon>
        <taxon>Leuconostoc</taxon>
        <taxon>Leuconostoc gelidum group</taxon>
    </lineage>
</organism>
<dbReference type="Proteomes" id="UP000199271">
    <property type="component" value="Unassembled WGS sequence"/>
</dbReference>
<dbReference type="InterPro" id="IPR016221">
    <property type="entry name" value="Bifunct_regulatory_prot_Ada"/>
</dbReference>
<dbReference type="NCBIfam" id="TIGR00589">
    <property type="entry name" value="ogt"/>
    <property type="match status" value="1"/>
</dbReference>
<keyword evidence="6" id="KW-0227">DNA damage</keyword>
<keyword evidence="11" id="KW-0479">Metal-binding</keyword>